<evidence type="ECO:0000256" key="1">
    <source>
        <dbReference type="SAM" id="MobiDB-lite"/>
    </source>
</evidence>
<dbReference type="InterPro" id="IPR013784">
    <property type="entry name" value="Carb-bd-like_fold"/>
</dbReference>
<gene>
    <name evidence="2" type="ORF">Cvel_30142</name>
</gene>
<reference evidence="2" key="1">
    <citation type="submission" date="2014-11" db="EMBL/GenBank/DDBJ databases">
        <authorList>
            <person name="Otto D Thomas"/>
            <person name="Naeem Raeece"/>
        </authorList>
    </citation>
    <scope>NUCLEOTIDE SEQUENCE</scope>
</reference>
<dbReference type="GO" id="GO:0030246">
    <property type="term" value="F:carbohydrate binding"/>
    <property type="evidence" value="ECO:0007669"/>
    <property type="project" value="InterPro"/>
</dbReference>
<organism evidence="2">
    <name type="scientific">Chromera velia CCMP2878</name>
    <dbReference type="NCBI Taxonomy" id="1169474"/>
    <lineage>
        <taxon>Eukaryota</taxon>
        <taxon>Sar</taxon>
        <taxon>Alveolata</taxon>
        <taxon>Colpodellida</taxon>
        <taxon>Chromeraceae</taxon>
        <taxon>Chromera</taxon>
    </lineage>
</organism>
<evidence type="ECO:0008006" key="3">
    <source>
        <dbReference type="Google" id="ProtNLM"/>
    </source>
</evidence>
<accession>A0A0G4HQE2</accession>
<name>A0A0G4HQE2_9ALVE</name>
<feature type="region of interest" description="Disordered" evidence="1">
    <location>
        <begin position="182"/>
        <end position="204"/>
    </location>
</feature>
<feature type="compositionally biased region" description="Basic and acidic residues" evidence="1">
    <location>
        <begin position="182"/>
        <end position="200"/>
    </location>
</feature>
<proteinExistence type="predicted"/>
<dbReference type="AlphaFoldDB" id="A0A0G4HQE2"/>
<sequence>MKGLIAFVAQCPEVRENQRVVVAEECAELGGWELGDALSLTPAPCGRPWWVSSEVEVNLSESTMGVSGDFVNGVGAGGESGGVGVSELKFRLLAIPNDGDGTEVPDPDNPVCLEPLRGGDFRIIRLVGGLPPAEVSSVREKGDNTIHVCEQRGREKMEMVGISVEWGVPESVQLALLPLHTKEQSETENPHRESDSEQHHGSAGGALCVSMGDSVTGARTAEERAFVSMVGSALGARSAEGGVSVCMVAFAHSARIAEVRAFVSTVASARTVRSVGGKAFVSTADSATVARSAGVQASVSTADAAQRARSAGVQAFVSTADTTTTARPVEVGAAVFTEMTADAALSASLSLLLPIDRFEPFPSLGLARHAVSID</sequence>
<dbReference type="VEuPathDB" id="CryptoDB:Cvel_30142"/>
<dbReference type="PhylomeDB" id="A0A0G4HQE2"/>
<protein>
    <recommendedName>
        <fullName evidence="3">CBM20 domain-containing protein</fullName>
    </recommendedName>
</protein>
<dbReference type="SUPFAM" id="SSF49452">
    <property type="entry name" value="Starch-binding domain-like"/>
    <property type="match status" value="1"/>
</dbReference>
<evidence type="ECO:0000313" key="2">
    <source>
        <dbReference type="EMBL" id="CEM46469.1"/>
    </source>
</evidence>
<dbReference type="EMBL" id="CDMZ01003462">
    <property type="protein sequence ID" value="CEM46469.1"/>
    <property type="molecule type" value="Genomic_DNA"/>
</dbReference>